<dbReference type="OrthoDB" id="10263264at2759"/>
<dbReference type="GO" id="GO:0000785">
    <property type="term" value="C:chromatin"/>
    <property type="evidence" value="ECO:0007669"/>
    <property type="project" value="TreeGrafter"/>
</dbReference>
<evidence type="ECO:0000259" key="11">
    <source>
        <dbReference type="PROSITE" id="PS51466"/>
    </source>
</evidence>
<dbReference type="GO" id="GO:0061665">
    <property type="term" value="F:SUMO ligase activity"/>
    <property type="evidence" value="ECO:0007669"/>
    <property type="project" value="TreeGrafter"/>
</dbReference>
<gene>
    <name evidence="12" type="ORF">TIS948_LOCUS915</name>
</gene>
<dbReference type="Proteomes" id="UP000663825">
    <property type="component" value="Unassembled WGS sequence"/>
</dbReference>
<dbReference type="InterPro" id="IPR013083">
    <property type="entry name" value="Znf_RING/FYVE/PHD"/>
</dbReference>
<keyword evidence="4" id="KW-0479">Metal-binding</keyword>
<dbReference type="GO" id="GO:0016925">
    <property type="term" value="P:protein sumoylation"/>
    <property type="evidence" value="ECO:0007669"/>
    <property type="project" value="UniProtKB-UniPathway"/>
</dbReference>
<dbReference type="PANTHER" id="PTHR10782:SF4">
    <property type="entry name" value="TONALLI, ISOFORM E"/>
    <property type="match status" value="1"/>
</dbReference>
<dbReference type="Gene3D" id="1.10.720.30">
    <property type="entry name" value="SAP domain"/>
    <property type="match status" value="1"/>
</dbReference>
<feature type="domain" description="PINIT" evidence="11">
    <location>
        <begin position="98"/>
        <end position="259"/>
    </location>
</feature>
<dbReference type="PANTHER" id="PTHR10782">
    <property type="entry name" value="ZINC FINGER MIZ DOMAIN-CONTAINING PROTEIN"/>
    <property type="match status" value="1"/>
</dbReference>
<dbReference type="AlphaFoldDB" id="A0A817KXP6"/>
<feature type="compositionally biased region" description="Polar residues" evidence="9">
    <location>
        <begin position="448"/>
        <end position="458"/>
    </location>
</feature>
<keyword evidence="7" id="KW-0862">Zinc</keyword>
<evidence type="ECO:0000259" key="10">
    <source>
        <dbReference type="PROSITE" id="PS51044"/>
    </source>
</evidence>
<dbReference type="Gene3D" id="3.30.40.10">
    <property type="entry name" value="Zinc/RING finger domain, C3HC4 (zinc finger)"/>
    <property type="match status" value="1"/>
</dbReference>
<dbReference type="SUPFAM" id="SSF68906">
    <property type="entry name" value="SAP domain"/>
    <property type="match status" value="1"/>
</dbReference>
<feature type="region of interest" description="Disordered" evidence="9">
    <location>
        <begin position="398"/>
        <end position="500"/>
    </location>
</feature>
<name>A0A817KXP6_9BILA</name>
<evidence type="ECO:0000256" key="8">
    <source>
        <dbReference type="PROSITE-ProRule" id="PRU00452"/>
    </source>
</evidence>
<dbReference type="PROSITE" id="PS51044">
    <property type="entry name" value="ZF_SP_RING"/>
    <property type="match status" value="1"/>
</dbReference>
<feature type="domain" description="SP-RING-type" evidence="10">
    <location>
        <begin position="288"/>
        <end position="369"/>
    </location>
</feature>
<accession>A0A817KXP6</accession>
<evidence type="ECO:0000256" key="3">
    <source>
        <dbReference type="ARBA" id="ARBA00022679"/>
    </source>
</evidence>
<organism evidence="12 13">
    <name type="scientific">Rotaria socialis</name>
    <dbReference type="NCBI Taxonomy" id="392032"/>
    <lineage>
        <taxon>Eukaryota</taxon>
        <taxon>Metazoa</taxon>
        <taxon>Spiralia</taxon>
        <taxon>Gnathifera</taxon>
        <taxon>Rotifera</taxon>
        <taxon>Eurotatoria</taxon>
        <taxon>Bdelloidea</taxon>
        <taxon>Philodinida</taxon>
        <taxon>Philodinidae</taxon>
        <taxon>Rotaria</taxon>
    </lineage>
</organism>
<dbReference type="PROSITE" id="PS51466">
    <property type="entry name" value="PINIT"/>
    <property type="match status" value="1"/>
</dbReference>
<comment type="pathway">
    <text evidence="1">Protein modification; protein sumoylation.</text>
</comment>
<dbReference type="CDD" id="cd16650">
    <property type="entry name" value="SP-RING_PIAS-like"/>
    <property type="match status" value="1"/>
</dbReference>
<evidence type="ECO:0000313" key="13">
    <source>
        <dbReference type="Proteomes" id="UP000663825"/>
    </source>
</evidence>
<dbReference type="InterPro" id="IPR023321">
    <property type="entry name" value="PINIT"/>
</dbReference>
<evidence type="ECO:0000256" key="6">
    <source>
        <dbReference type="ARBA" id="ARBA00022786"/>
    </source>
</evidence>
<keyword evidence="3" id="KW-0808">Transferase</keyword>
<comment type="similarity">
    <text evidence="2">Belongs to the PIAS family.</text>
</comment>
<reference evidence="12" key="1">
    <citation type="submission" date="2021-02" db="EMBL/GenBank/DDBJ databases">
        <authorList>
            <person name="Nowell W R."/>
        </authorList>
    </citation>
    <scope>NUCLEOTIDE SEQUENCE</scope>
</reference>
<dbReference type="Pfam" id="PF02891">
    <property type="entry name" value="zf-MIZ"/>
    <property type="match status" value="1"/>
</dbReference>
<feature type="compositionally biased region" description="Polar residues" evidence="9">
    <location>
        <begin position="398"/>
        <end position="407"/>
    </location>
</feature>
<evidence type="ECO:0000313" key="12">
    <source>
        <dbReference type="EMBL" id="CAF2990040.1"/>
    </source>
</evidence>
<keyword evidence="5 8" id="KW-0863">Zinc-finger</keyword>
<dbReference type="InterPro" id="IPR038654">
    <property type="entry name" value="PINIT_sf"/>
</dbReference>
<dbReference type="GO" id="GO:0008270">
    <property type="term" value="F:zinc ion binding"/>
    <property type="evidence" value="ECO:0007669"/>
    <property type="project" value="UniProtKB-KW"/>
</dbReference>
<evidence type="ECO:0000256" key="9">
    <source>
        <dbReference type="SAM" id="MobiDB-lite"/>
    </source>
</evidence>
<evidence type="ECO:0000256" key="5">
    <source>
        <dbReference type="ARBA" id="ARBA00022771"/>
    </source>
</evidence>
<evidence type="ECO:0000256" key="2">
    <source>
        <dbReference type="ARBA" id="ARBA00005383"/>
    </source>
</evidence>
<dbReference type="SUPFAM" id="SSF57850">
    <property type="entry name" value="RING/U-box"/>
    <property type="match status" value="1"/>
</dbReference>
<protein>
    <submittedName>
        <fullName evidence="12">Uncharacterized protein</fullName>
    </submittedName>
</protein>
<dbReference type="Gene3D" id="2.60.120.780">
    <property type="entry name" value="PINIT domain"/>
    <property type="match status" value="1"/>
</dbReference>
<comment type="caution">
    <text evidence="12">The sequence shown here is derived from an EMBL/GenBank/DDBJ whole genome shotgun (WGS) entry which is preliminary data.</text>
</comment>
<evidence type="ECO:0000256" key="4">
    <source>
        <dbReference type="ARBA" id="ARBA00022723"/>
    </source>
</evidence>
<dbReference type="InterPro" id="IPR036361">
    <property type="entry name" value="SAP_dom_sf"/>
</dbReference>
<dbReference type="EMBL" id="CAJNXB010000023">
    <property type="protein sequence ID" value="CAF2990040.1"/>
    <property type="molecule type" value="Genomic_DNA"/>
</dbReference>
<evidence type="ECO:0000256" key="1">
    <source>
        <dbReference type="ARBA" id="ARBA00004718"/>
    </source>
</evidence>
<proteinExistence type="inferred from homology"/>
<dbReference type="InterPro" id="IPR004181">
    <property type="entry name" value="Znf_MIZ"/>
</dbReference>
<keyword evidence="6" id="KW-0833">Ubl conjugation pathway</keyword>
<dbReference type="UniPathway" id="UPA00886"/>
<sequence length="582" mass="66114">MNSSPSSQLKENALDVIRLFRVPDLQAILEYARLSRQGNKRELFERCRIVICSKLTPQLINRINQINLARINSTRPLHPLLSYPVQSGVRDYRNQNPIVQPPKPPVDHLPAPDLVQNTDLPFFERIRNIDSINIPVDWNSFAPLHFILSDYEINFIHKGFAKVFLRILPTIVSEKQNDVLPPYLFVQLNGHTVINNNIAKTSGSQAHSLLFPTDITDRLILKSNVQNTLSYLWIQLPSSITLRNLPRSYTLKIQLVRHVPLNFLIDNTPDHEPTSQPNHHNDSDIEIEDAGLVATKHRVSLICPITQALIVVPAKSSLCLHLTCFDLRSFLQMNERRLQWTCPLCKKPALYQNLRVDKRLQTIISNIPPNCSTVEIDSSSESLSDCYYILDTVKQERSNSALDNSPHQNDHDDEVSTDNNTLNKPRRESVTSDCVVLSSGSESELEENNAQSVTSSLPATPPTNNLLNQDDLNDERSRTNSKNRSSTSEHSLQSFPGSNIDDDSYWHDLAKITRDFPLDNNQENLSRKRSSSSMLSFFSNDDDRRQRKRPRRSPSNKSKPADIEVIVLSSSDSSDNDDDHLS</sequence>
<feature type="region of interest" description="Disordered" evidence="9">
    <location>
        <begin position="520"/>
        <end position="582"/>
    </location>
</feature>
<evidence type="ECO:0000256" key="7">
    <source>
        <dbReference type="ARBA" id="ARBA00022833"/>
    </source>
</evidence>